<organism evidence="5 6">
    <name type="scientific">Candidatus Desulfatifera sulfidica</name>
    <dbReference type="NCBI Taxonomy" id="2841691"/>
    <lineage>
        <taxon>Bacteria</taxon>
        <taxon>Pseudomonadati</taxon>
        <taxon>Thermodesulfobacteriota</taxon>
        <taxon>Desulfobulbia</taxon>
        <taxon>Desulfobulbales</taxon>
        <taxon>Desulfobulbaceae</taxon>
        <taxon>Candidatus Desulfatifera</taxon>
    </lineage>
</organism>
<evidence type="ECO:0000256" key="3">
    <source>
        <dbReference type="PROSITE-ProRule" id="PRU00339"/>
    </source>
</evidence>
<reference evidence="5 6" key="1">
    <citation type="submission" date="2020-08" db="EMBL/GenBank/DDBJ databases">
        <title>Bridging the membrane lipid divide: bacteria of the FCB group superphylum have the potential to synthesize archaeal ether lipids.</title>
        <authorList>
            <person name="Villanueva L."/>
            <person name="Von Meijenfeldt F.A.B."/>
            <person name="Westbye A.B."/>
            <person name="Yadav S."/>
            <person name="Hopmans E.C."/>
            <person name="Dutilh B.E."/>
            <person name="Sinninghe Damste J.S."/>
        </authorList>
    </citation>
    <scope>NUCLEOTIDE SEQUENCE [LARGE SCALE GENOMIC DNA]</scope>
    <source>
        <strain evidence="5">NIOZ-UU81</strain>
    </source>
</reference>
<dbReference type="CDD" id="cd02440">
    <property type="entry name" value="AdoMet_MTases"/>
    <property type="match status" value="1"/>
</dbReference>
<gene>
    <name evidence="5" type="ORF">H8E79_06660</name>
</gene>
<feature type="repeat" description="TPR" evidence="3">
    <location>
        <begin position="153"/>
        <end position="186"/>
    </location>
</feature>
<proteinExistence type="predicted"/>
<dbReference type="Gene3D" id="3.40.50.150">
    <property type="entry name" value="Vaccinia Virus protein VP39"/>
    <property type="match status" value="1"/>
</dbReference>
<dbReference type="Pfam" id="PF07719">
    <property type="entry name" value="TPR_2"/>
    <property type="match status" value="1"/>
</dbReference>
<keyword evidence="2 3" id="KW-0802">TPR repeat</keyword>
<dbReference type="PANTHER" id="PTHR44943">
    <property type="entry name" value="CELLULOSE SYNTHASE OPERON PROTEIN C"/>
    <property type="match status" value="1"/>
</dbReference>
<dbReference type="InterPro" id="IPR011990">
    <property type="entry name" value="TPR-like_helical_dom_sf"/>
</dbReference>
<dbReference type="PROSITE" id="PS50293">
    <property type="entry name" value="TPR_REGION"/>
    <property type="match status" value="1"/>
</dbReference>
<dbReference type="PANTHER" id="PTHR44943:SF8">
    <property type="entry name" value="TPR REPEAT-CONTAINING PROTEIN MJ0263"/>
    <property type="match status" value="1"/>
</dbReference>
<dbReference type="InterPro" id="IPR013217">
    <property type="entry name" value="Methyltransf_12"/>
</dbReference>
<sequence>MNTPQWSKEHPPSPQEIEEIFNTACGHHQNAEINEAILLYGQLLQLIPDSSLLHYNTGLAFFERKEYDKALTHYRKAEHLAPEDGDIIYNLALCLKCCGHFEEAVEYYLRHLKFQPDDADALYSLGLCLQEQHALDQAVICYEQALTINPDHISTLTNLPYIYHRLEQYDKAREIYDRLLSLRPDHPSAQYMQAVLNNTLVPAAPSEYITETFNAYADCFEESLVNTLDYRVPDLLWEHYNLLSIRPERQKRCIDLGCGTGLAGQLFAPVCDHLTGIDLSEKMLAQAEQKRIYDRLVHEEINRFFSRDTHDYDLIIAADVLSYIGDLEPVFAATAKAAPPGSIFCWSTETDEKEDYKINPTGRFSHSMEYIKESAVKHGWRVNRIITTPIRKEGGQALMGSLCFFSRE</sequence>
<dbReference type="Pfam" id="PF00515">
    <property type="entry name" value="TPR_1"/>
    <property type="match status" value="1"/>
</dbReference>
<dbReference type="PROSITE" id="PS50005">
    <property type="entry name" value="TPR"/>
    <property type="match status" value="4"/>
</dbReference>
<name>A0A8J6N8I3_9BACT</name>
<evidence type="ECO:0000256" key="2">
    <source>
        <dbReference type="ARBA" id="ARBA00022803"/>
    </source>
</evidence>
<dbReference type="SUPFAM" id="SSF48452">
    <property type="entry name" value="TPR-like"/>
    <property type="match status" value="1"/>
</dbReference>
<dbReference type="SMART" id="SM00028">
    <property type="entry name" value="TPR"/>
    <property type="match status" value="5"/>
</dbReference>
<dbReference type="InterPro" id="IPR019734">
    <property type="entry name" value="TPR_rpt"/>
</dbReference>
<dbReference type="Proteomes" id="UP000599024">
    <property type="component" value="Unassembled WGS sequence"/>
</dbReference>
<evidence type="ECO:0000313" key="5">
    <source>
        <dbReference type="EMBL" id="MBC8208832.1"/>
    </source>
</evidence>
<feature type="repeat" description="TPR" evidence="3">
    <location>
        <begin position="85"/>
        <end position="118"/>
    </location>
</feature>
<dbReference type="InterPro" id="IPR013105">
    <property type="entry name" value="TPR_2"/>
</dbReference>
<dbReference type="AlphaFoldDB" id="A0A8J6N8I3"/>
<dbReference type="Pfam" id="PF13181">
    <property type="entry name" value="TPR_8"/>
    <property type="match status" value="1"/>
</dbReference>
<protein>
    <submittedName>
        <fullName evidence="5">Tetratricopeptide repeat protein</fullName>
    </submittedName>
</protein>
<dbReference type="InterPro" id="IPR029063">
    <property type="entry name" value="SAM-dependent_MTases_sf"/>
</dbReference>
<feature type="domain" description="Methyltransferase type 12" evidence="4">
    <location>
        <begin position="254"/>
        <end position="343"/>
    </location>
</feature>
<evidence type="ECO:0000256" key="1">
    <source>
        <dbReference type="ARBA" id="ARBA00022737"/>
    </source>
</evidence>
<dbReference type="EMBL" id="JACNLK010000055">
    <property type="protein sequence ID" value="MBC8208832.1"/>
    <property type="molecule type" value="Genomic_DNA"/>
</dbReference>
<dbReference type="Pfam" id="PF13176">
    <property type="entry name" value="TPR_7"/>
    <property type="match status" value="1"/>
</dbReference>
<dbReference type="SUPFAM" id="SSF53335">
    <property type="entry name" value="S-adenosyl-L-methionine-dependent methyltransferases"/>
    <property type="match status" value="1"/>
</dbReference>
<feature type="repeat" description="TPR" evidence="3">
    <location>
        <begin position="51"/>
        <end position="84"/>
    </location>
</feature>
<evidence type="ECO:0000259" key="4">
    <source>
        <dbReference type="Pfam" id="PF08242"/>
    </source>
</evidence>
<evidence type="ECO:0000313" key="6">
    <source>
        <dbReference type="Proteomes" id="UP000599024"/>
    </source>
</evidence>
<dbReference type="InterPro" id="IPR051685">
    <property type="entry name" value="Ycf3/AcsC/BcsC/TPR_MFPF"/>
</dbReference>
<dbReference type="Gene3D" id="1.25.40.10">
    <property type="entry name" value="Tetratricopeptide repeat domain"/>
    <property type="match status" value="1"/>
</dbReference>
<keyword evidence="1" id="KW-0677">Repeat</keyword>
<feature type="repeat" description="TPR" evidence="3">
    <location>
        <begin position="119"/>
        <end position="152"/>
    </location>
</feature>
<comment type="caution">
    <text evidence="5">The sequence shown here is derived from an EMBL/GenBank/DDBJ whole genome shotgun (WGS) entry which is preliminary data.</text>
</comment>
<dbReference type="Pfam" id="PF08242">
    <property type="entry name" value="Methyltransf_12"/>
    <property type="match status" value="1"/>
</dbReference>
<accession>A0A8J6N8I3</accession>